<dbReference type="PANTHER" id="PTHR47447">
    <property type="entry name" value="OS03G0856100 PROTEIN"/>
    <property type="match status" value="1"/>
</dbReference>
<dbReference type="PANTHER" id="PTHR47447:SF17">
    <property type="entry name" value="OS12G0638900 PROTEIN"/>
    <property type="match status" value="1"/>
</dbReference>
<dbReference type="STRING" id="337451.A0A3S3MT62"/>
<evidence type="ECO:0000313" key="4">
    <source>
        <dbReference type="EMBL" id="RWR85662.1"/>
    </source>
</evidence>
<evidence type="ECO:0000313" key="5">
    <source>
        <dbReference type="Proteomes" id="UP000283530"/>
    </source>
</evidence>
<dbReference type="Gene3D" id="1.25.40.10">
    <property type="entry name" value="Tetratricopeptide repeat domain"/>
    <property type="match status" value="1"/>
</dbReference>
<evidence type="ECO:0000256" key="2">
    <source>
        <dbReference type="ARBA" id="ARBA00022737"/>
    </source>
</evidence>
<keyword evidence="5" id="KW-1185">Reference proteome</keyword>
<dbReference type="InterPro" id="IPR011990">
    <property type="entry name" value="TPR-like_helical_dom_sf"/>
</dbReference>
<dbReference type="Proteomes" id="UP000283530">
    <property type="component" value="Unassembled WGS sequence"/>
</dbReference>
<accession>A0A3S3MT62</accession>
<feature type="repeat" description="PPR" evidence="3">
    <location>
        <begin position="78"/>
        <end position="112"/>
    </location>
</feature>
<dbReference type="OrthoDB" id="1931093at2759"/>
<evidence type="ECO:0000256" key="3">
    <source>
        <dbReference type="PROSITE-ProRule" id="PRU00708"/>
    </source>
</evidence>
<keyword evidence="2" id="KW-0677">Repeat</keyword>
<dbReference type="EMBL" id="QPKB01000005">
    <property type="protein sequence ID" value="RWR85662.1"/>
    <property type="molecule type" value="Genomic_DNA"/>
</dbReference>
<comment type="similarity">
    <text evidence="1">Belongs to the PPR family. P subfamily.</text>
</comment>
<dbReference type="PROSITE" id="PS51375">
    <property type="entry name" value="PPR"/>
    <property type="match status" value="2"/>
</dbReference>
<dbReference type="AlphaFoldDB" id="A0A3S3MT62"/>
<gene>
    <name evidence="4" type="ORF">CKAN_01453300</name>
</gene>
<evidence type="ECO:0000256" key="1">
    <source>
        <dbReference type="ARBA" id="ARBA00007626"/>
    </source>
</evidence>
<dbReference type="Pfam" id="PF12854">
    <property type="entry name" value="PPR_1"/>
    <property type="match status" value="1"/>
</dbReference>
<sequence length="157" mass="17707">MKKPFPNASAVSKMVEIVKRWKWGPQMETQLDKLHFVPNMSHVKQALSEIGEWMRQWGCLDGPRGNLGGHEEARYSLDFLTFELMIPSLAKSGHLDAAFKLFREMKDIGMCPSFSVFASLVDLMGKAGRLDASMKVYMEMQASGLRPSATMYVSLIE</sequence>
<feature type="repeat" description="PPR" evidence="3">
    <location>
        <begin position="113"/>
        <end position="147"/>
    </location>
</feature>
<dbReference type="Pfam" id="PF01535">
    <property type="entry name" value="PPR"/>
    <property type="match status" value="1"/>
</dbReference>
<dbReference type="NCBIfam" id="TIGR00756">
    <property type="entry name" value="PPR"/>
    <property type="match status" value="2"/>
</dbReference>
<organism evidence="4 5">
    <name type="scientific">Cinnamomum micranthum f. kanehirae</name>
    <dbReference type="NCBI Taxonomy" id="337451"/>
    <lineage>
        <taxon>Eukaryota</taxon>
        <taxon>Viridiplantae</taxon>
        <taxon>Streptophyta</taxon>
        <taxon>Embryophyta</taxon>
        <taxon>Tracheophyta</taxon>
        <taxon>Spermatophyta</taxon>
        <taxon>Magnoliopsida</taxon>
        <taxon>Magnoliidae</taxon>
        <taxon>Laurales</taxon>
        <taxon>Lauraceae</taxon>
        <taxon>Cinnamomum</taxon>
    </lineage>
</organism>
<reference evidence="4 5" key="1">
    <citation type="journal article" date="2019" name="Nat. Plants">
        <title>Stout camphor tree genome fills gaps in understanding of flowering plant genome evolution.</title>
        <authorList>
            <person name="Chaw S.M."/>
            <person name="Liu Y.C."/>
            <person name="Wu Y.W."/>
            <person name="Wang H.Y."/>
            <person name="Lin C.I."/>
            <person name="Wu C.S."/>
            <person name="Ke H.M."/>
            <person name="Chang L.Y."/>
            <person name="Hsu C.Y."/>
            <person name="Yang H.T."/>
            <person name="Sudianto E."/>
            <person name="Hsu M.H."/>
            <person name="Wu K.P."/>
            <person name="Wang L.N."/>
            <person name="Leebens-Mack J.H."/>
            <person name="Tsai I.J."/>
        </authorList>
    </citation>
    <scope>NUCLEOTIDE SEQUENCE [LARGE SCALE GENOMIC DNA]</scope>
    <source>
        <strain evidence="5">cv. Chaw 1501</strain>
        <tissue evidence="4">Young leaves</tissue>
    </source>
</reference>
<dbReference type="InterPro" id="IPR002885">
    <property type="entry name" value="PPR_rpt"/>
</dbReference>
<proteinExistence type="inferred from homology"/>
<name>A0A3S3MT62_9MAGN</name>
<comment type="caution">
    <text evidence="4">The sequence shown here is derived from an EMBL/GenBank/DDBJ whole genome shotgun (WGS) entry which is preliminary data.</text>
</comment>
<protein>
    <submittedName>
        <fullName evidence="4">Smr protein/MutS2 C-terminal</fullName>
    </submittedName>
</protein>